<proteinExistence type="predicted"/>
<protein>
    <recommendedName>
        <fullName evidence="3">DUF805 domain-containing protein</fullName>
    </recommendedName>
</protein>
<dbReference type="RefSeq" id="WP_345444084.1">
    <property type="nucleotide sequence ID" value="NZ_BAABKP010000001.1"/>
</dbReference>
<reference evidence="2" key="1">
    <citation type="journal article" date="2019" name="Int. J. Syst. Evol. Microbiol.">
        <title>The Global Catalogue of Microorganisms (GCM) 10K type strain sequencing project: providing services to taxonomists for standard genome sequencing and annotation.</title>
        <authorList>
            <consortium name="The Broad Institute Genomics Platform"/>
            <consortium name="The Broad Institute Genome Sequencing Center for Infectious Disease"/>
            <person name="Wu L."/>
            <person name="Ma J."/>
        </authorList>
    </citation>
    <scope>NUCLEOTIDE SEQUENCE [LARGE SCALE GENOMIC DNA]</scope>
    <source>
        <strain evidence="2">JCM 18541</strain>
    </source>
</reference>
<name>A0ABP9B2E3_9MICC</name>
<dbReference type="PANTHER" id="PTHR34980">
    <property type="entry name" value="INNER MEMBRANE PROTEIN-RELATED-RELATED"/>
    <property type="match status" value="1"/>
</dbReference>
<dbReference type="InterPro" id="IPR008523">
    <property type="entry name" value="DUF805"/>
</dbReference>
<dbReference type="Pfam" id="PF05656">
    <property type="entry name" value="DUF805"/>
    <property type="match status" value="1"/>
</dbReference>
<dbReference type="EMBL" id="BAABKP010000001">
    <property type="protein sequence ID" value="GAA4789276.1"/>
    <property type="molecule type" value="Genomic_DNA"/>
</dbReference>
<gene>
    <name evidence="1" type="ORF">GCM10023352_03910</name>
</gene>
<evidence type="ECO:0008006" key="3">
    <source>
        <dbReference type="Google" id="ProtNLM"/>
    </source>
</evidence>
<dbReference type="Proteomes" id="UP001500187">
    <property type="component" value="Unassembled WGS sequence"/>
</dbReference>
<accession>A0ABP9B2E3</accession>
<keyword evidence="2" id="KW-1185">Reference proteome</keyword>
<organism evidence="1 2">
    <name type="scientific">Rothia endophytica</name>
    <dbReference type="NCBI Taxonomy" id="1324766"/>
    <lineage>
        <taxon>Bacteria</taxon>
        <taxon>Bacillati</taxon>
        <taxon>Actinomycetota</taxon>
        <taxon>Actinomycetes</taxon>
        <taxon>Micrococcales</taxon>
        <taxon>Micrococcaceae</taxon>
        <taxon>Rothia</taxon>
    </lineage>
</organism>
<evidence type="ECO:0000313" key="2">
    <source>
        <dbReference type="Proteomes" id="UP001500187"/>
    </source>
</evidence>
<comment type="caution">
    <text evidence="1">The sequence shown here is derived from an EMBL/GenBank/DDBJ whole genome shotgun (WGS) entry which is preliminary data.</text>
</comment>
<dbReference type="PANTHER" id="PTHR34980:SF2">
    <property type="entry name" value="INNER MEMBRANE PROTEIN YHAH-RELATED"/>
    <property type="match status" value="1"/>
</dbReference>
<sequence length="173" mass="18806">MTDLFNLQPAPGVSPCVAMKNFFSKSFEMKGRASRSEYWWPTLILTGGLAACDIAARHYDRAKHPEAYAANPGALERLVPIVRVPATGAAETEAEKEARKQHSDRLAETSLLFSLPLVVATAAPSFTVSVRRLHDINLSGHWLWLNAIPVAGNLGSLVLSALPGKPEGRRFDS</sequence>
<evidence type="ECO:0000313" key="1">
    <source>
        <dbReference type="EMBL" id="GAA4789276.1"/>
    </source>
</evidence>